<dbReference type="Gene3D" id="1.20.245.10">
    <property type="entry name" value="Lipoxygenase-1, Domain 5"/>
    <property type="match status" value="1"/>
</dbReference>
<sequence length="636" mass="72529">MVSQIIKTEQQGHYRYNPIGLNHKGPARIFPYTGEDGALLYVVTKLREDALKQGKLSEPWSLLLKQFEQAIASFDQTWLDLSTLLADWEIFQSGWFNLYLPPNEQFNSSYMRERREMEQRLASAKKAAQTKTWMEKQRAVFYQSLETSAKAKKNQYPYIPTRPVASVIHERDGGLSDREFSRQRLAGLNPMVLRRVQPQEQARVQAWASHSSSVDLIQSAAENRLFIAEYPLLKDLKVTDLQPGKYVGNSVALFHRAEGGLEPLLIELEKGSVVTPAFGGGGADDWTRAKLYVQSADATHYQLFSHLSYTHLAMEVFAIATPRQLPSNHPFYQLLNPHLQFLLATNQRYNQIFLQAGSAISSLMAPVREVCLELMSKAYREKVFWDYALPNDIEHRGIEKKFLSEYPYRDDALLLWDAIANYAKNYLQRYYLDDKAVLKDAYLQAWADELSTPLNTRPKSEFPQLPAWCPTEWAIAFGLQPQELPPNPRVPGFTKITSLQQLIDIATIIIFTCGPQHAAVNFSQFDYLGYVANAPFALYSHPDTPASLPELLPPAEKELKQMELTFDLTGISWGKLGSSELIRYASRGDRQILSQFQNELAEIESKIKLRNHKRLVTTGVDYPYLLPSRIPNSINI</sequence>
<evidence type="ECO:0000259" key="3">
    <source>
        <dbReference type="PROSITE" id="PS51393"/>
    </source>
</evidence>
<dbReference type="PRINTS" id="PR00087">
    <property type="entry name" value="LIPOXYGENASE"/>
</dbReference>
<dbReference type="InterPro" id="IPR000907">
    <property type="entry name" value="LipOase"/>
</dbReference>
<name>A0ABR8D4K7_9NOST</name>
<dbReference type="PROSITE" id="PS51393">
    <property type="entry name" value="LIPOXYGENASE_3"/>
    <property type="match status" value="1"/>
</dbReference>
<gene>
    <name evidence="4" type="ORF">H6G83_16080</name>
</gene>
<dbReference type="Proteomes" id="UP000661112">
    <property type="component" value="Unassembled WGS sequence"/>
</dbReference>
<dbReference type="InterPro" id="IPR036226">
    <property type="entry name" value="LipOase_C_sf"/>
</dbReference>
<keyword evidence="5" id="KW-1185">Reference proteome</keyword>
<evidence type="ECO:0000313" key="4">
    <source>
        <dbReference type="EMBL" id="MBD2502112.1"/>
    </source>
</evidence>
<comment type="caution">
    <text evidence="4">The sequence shown here is derived from an EMBL/GenBank/DDBJ whole genome shotgun (WGS) entry which is preliminary data.</text>
</comment>
<dbReference type="Pfam" id="PF00305">
    <property type="entry name" value="Lipoxygenase"/>
    <property type="match status" value="2"/>
</dbReference>
<keyword evidence="1" id="KW-0479">Metal-binding</keyword>
<dbReference type="SUPFAM" id="SSF48484">
    <property type="entry name" value="Lipoxigenase"/>
    <property type="match status" value="1"/>
</dbReference>
<evidence type="ECO:0000256" key="2">
    <source>
        <dbReference type="ARBA" id="ARBA00023002"/>
    </source>
</evidence>
<dbReference type="PANTHER" id="PTHR11771">
    <property type="entry name" value="LIPOXYGENASE"/>
    <property type="match status" value="1"/>
</dbReference>
<dbReference type="InterPro" id="IPR013819">
    <property type="entry name" value="LipOase_C"/>
</dbReference>
<proteinExistence type="predicted"/>
<dbReference type="Gene3D" id="3.10.450.60">
    <property type="match status" value="1"/>
</dbReference>
<dbReference type="EMBL" id="JACJSG010000020">
    <property type="protein sequence ID" value="MBD2502112.1"/>
    <property type="molecule type" value="Genomic_DNA"/>
</dbReference>
<feature type="domain" description="Lipoxygenase" evidence="3">
    <location>
        <begin position="177"/>
        <end position="636"/>
    </location>
</feature>
<accession>A0ABR8D4K7</accession>
<keyword evidence="2" id="KW-0560">Oxidoreductase</keyword>
<evidence type="ECO:0000256" key="1">
    <source>
        <dbReference type="ARBA" id="ARBA00022723"/>
    </source>
</evidence>
<reference evidence="4 5" key="1">
    <citation type="journal article" date="2020" name="ISME J.">
        <title>Comparative genomics reveals insights into cyanobacterial evolution and habitat adaptation.</title>
        <authorList>
            <person name="Chen M.Y."/>
            <person name="Teng W.K."/>
            <person name="Zhao L."/>
            <person name="Hu C.X."/>
            <person name="Zhou Y.K."/>
            <person name="Han B.P."/>
            <person name="Song L.R."/>
            <person name="Shu W.S."/>
        </authorList>
    </citation>
    <scope>NUCLEOTIDE SEQUENCE [LARGE SCALE GENOMIC DNA]</scope>
    <source>
        <strain evidence="4 5">FACHB-119</strain>
    </source>
</reference>
<protein>
    <submittedName>
        <fullName evidence="4">Lipoxygenase</fullName>
    </submittedName>
</protein>
<evidence type="ECO:0000313" key="5">
    <source>
        <dbReference type="Proteomes" id="UP000661112"/>
    </source>
</evidence>
<organism evidence="4 5">
    <name type="scientific">Anabaena azotica FACHB-119</name>
    <dbReference type="NCBI Taxonomy" id="947527"/>
    <lineage>
        <taxon>Bacteria</taxon>
        <taxon>Bacillati</taxon>
        <taxon>Cyanobacteriota</taxon>
        <taxon>Cyanophyceae</taxon>
        <taxon>Nostocales</taxon>
        <taxon>Nostocaceae</taxon>
        <taxon>Anabaena</taxon>
        <taxon>Anabaena azotica</taxon>
    </lineage>
</organism>